<proteinExistence type="predicted"/>
<dbReference type="SUPFAM" id="SSF63829">
    <property type="entry name" value="Calcium-dependent phosphotriesterase"/>
    <property type="match status" value="1"/>
</dbReference>
<evidence type="ECO:0000313" key="3">
    <source>
        <dbReference type="Proteomes" id="UP001155380"/>
    </source>
</evidence>
<feature type="region of interest" description="Disordered" evidence="1">
    <location>
        <begin position="464"/>
        <end position="493"/>
    </location>
</feature>
<name>A0AAJ1F4R6_9HYPH</name>
<dbReference type="Pfam" id="PF05787">
    <property type="entry name" value="PhoX"/>
    <property type="match status" value="1"/>
</dbReference>
<dbReference type="PROSITE" id="PS51318">
    <property type="entry name" value="TAT"/>
    <property type="match status" value="1"/>
</dbReference>
<dbReference type="InterPro" id="IPR006311">
    <property type="entry name" value="TAT_signal"/>
</dbReference>
<dbReference type="InterPro" id="IPR008557">
    <property type="entry name" value="PhoX"/>
</dbReference>
<protein>
    <submittedName>
        <fullName evidence="2">PhoX family phosphatase</fullName>
    </submittedName>
</protein>
<evidence type="ECO:0000313" key="2">
    <source>
        <dbReference type="EMBL" id="MCO5956975.1"/>
    </source>
</evidence>
<evidence type="ECO:0000256" key="1">
    <source>
        <dbReference type="SAM" id="MobiDB-lite"/>
    </source>
</evidence>
<dbReference type="PANTHER" id="PTHR35399">
    <property type="entry name" value="SLR8030 PROTEIN"/>
    <property type="match status" value="1"/>
</dbReference>
<dbReference type="RefSeq" id="WP_250915762.1">
    <property type="nucleotide sequence ID" value="NZ_JAMXLX010000002.1"/>
</dbReference>
<sequence length="656" mass="71841">MSDRQKTRARPNPRRAFAQTYGEVLAAGIERRSVLKGLLAIAGSSVAMPFIGGEARAAEVSTLRFNELKRVRDREDHWPEGYGRQILVRWGDALFADSPAFDVAKLDGKAAERQFGYNNDFTYYMPLPFGSDSSDHGLMIVSHEYATPFLMFPGLTDEDYREKLTDDQIRAIMASVGLSIFEVRKAGGKWEVVLDGKLSRRIHMGTEMAISGPAAGDDRLKTKADPAGKTVFGTISNCNGGITPWGTMLSGEEGSMDVFAGDFKTLANQELVERQGWDEEDNDIYGVGRIEPRFRFEEEPNEWMRFDWVVEIDPLDPTARPVKRTALGRFTHEGAQCAVAPDGRVVVFMGDDDDFEYLYRFVSRDPWNPNDRAANRDLLDNGTLSVAKFSSDGTMQWLPLVAGEGALTAEAGFKSQADVVLNTRSAADLLGATPMDAPEGFVVHPKTGKLYVAMTENEDRLAAGEGEEREQVNPANPRGPNPHGHLLELVPPGSSDKPDFAAESFRWDVFVLCGNPAVADEGAMFHPATSENGWFTDPDNLSVDPAGRLWVATDGPPPVGIADALFVMDTEGEGRALPKLFYVAPVGSECCSPTFTPDGRTVFVSIQHPGELRFDDDEDATSIADAGTNWPDFKDGLPARPALIVLSRNDKETLGS</sequence>
<gene>
    <name evidence="2" type="ORF">NBH21_09355</name>
</gene>
<dbReference type="AlphaFoldDB" id="A0AAJ1F4R6"/>
<dbReference type="PANTHER" id="PTHR35399:SF2">
    <property type="entry name" value="DUF839 DOMAIN-CONTAINING PROTEIN"/>
    <property type="match status" value="1"/>
</dbReference>
<accession>A0AAJ1F4R6</accession>
<comment type="caution">
    <text evidence="2">The sequence shown here is derived from an EMBL/GenBank/DDBJ whole genome shotgun (WGS) entry which is preliminary data.</text>
</comment>
<dbReference type="EMBL" id="JAMXLX010000002">
    <property type="protein sequence ID" value="MCO5956975.1"/>
    <property type="molecule type" value="Genomic_DNA"/>
</dbReference>
<dbReference type="Proteomes" id="UP001155380">
    <property type="component" value="Unassembled WGS sequence"/>
</dbReference>
<reference evidence="2" key="1">
    <citation type="submission" date="2022-06" db="EMBL/GenBank/DDBJ databases">
        <authorList>
            <person name="Sun Q."/>
        </authorList>
    </citation>
    <scope>NUCLEOTIDE SEQUENCE</scope>
    <source>
        <strain evidence="2">S101</strain>
    </source>
</reference>
<organism evidence="2 3">
    <name type="scientific">Ciceribacter sichuanensis</name>
    <dbReference type="NCBI Taxonomy" id="2949647"/>
    <lineage>
        <taxon>Bacteria</taxon>
        <taxon>Pseudomonadati</taxon>
        <taxon>Pseudomonadota</taxon>
        <taxon>Alphaproteobacteria</taxon>
        <taxon>Hyphomicrobiales</taxon>
        <taxon>Rhizobiaceae</taxon>
        <taxon>Ciceribacter</taxon>
    </lineage>
</organism>